<comment type="subcellular location">
    <subcellularLocation>
        <location evidence="1">Cell inner membrane</location>
    </subcellularLocation>
    <subcellularLocation>
        <location evidence="2">Cell membrane</location>
        <topology evidence="2">Multi-pass membrane protein</topology>
    </subcellularLocation>
</comment>
<evidence type="ECO:0000256" key="7">
    <source>
        <dbReference type="ARBA" id="ARBA00023136"/>
    </source>
</evidence>
<keyword evidence="5 8" id="KW-0812">Transmembrane</keyword>
<dbReference type="Pfam" id="PF00990">
    <property type="entry name" value="GGDEF"/>
    <property type="match status" value="1"/>
</dbReference>
<dbReference type="RefSeq" id="WP_255387675.1">
    <property type="nucleotide sequence ID" value="NZ_CP101508.1"/>
</dbReference>
<protein>
    <recommendedName>
        <fullName evidence="3">diguanylate cyclase</fullName>
        <ecNumber evidence="3">2.7.7.65</ecNumber>
    </recommendedName>
</protein>
<evidence type="ECO:0000259" key="9">
    <source>
        <dbReference type="PROSITE" id="PS50887"/>
    </source>
</evidence>
<dbReference type="NCBIfam" id="TIGR00254">
    <property type="entry name" value="GGDEF"/>
    <property type="match status" value="1"/>
</dbReference>
<keyword evidence="11" id="KW-1185">Reference proteome</keyword>
<dbReference type="SUPFAM" id="SSF103190">
    <property type="entry name" value="Sensory domain-like"/>
    <property type="match status" value="2"/>
</dbReference>
<keyword evidence="4" id="KW-1003">Cell membrane</keyword>
<keyword evidence="6 8" id="KW-1133">Transmembrane helix</keyword>
<name>A0ABY5GB99_9GAMM</name>
<proteinExistence type="predicted"/>
<dbReference type="EMBL" id="CP101508">
    <property type="protein sequence ID" value="UTV26464.1"/>
    <property type="molecule type" value="Genomic_DNA"/>
</dbReference>
<dbReference type="InterPro" id="IPR029787">
    <property type="entry name" value="Nucleotide_cyclase"/>
</dbReference>
<dbReference type="InterPro" id="IPR050469">
    <property type="entry name" value="Diguanylate_Cyclase"/>
</dbReference>
<dbReference type="PANTHER" id="PTHR45138:SF24">
    <property type="entry name" value="DIGUANYLATE CYCLASE DGCC-RELATED"/>
    <property type="match status" value="1"/>
</dbReference>
<feature type="domain" description="GGDEF" evidence="9">
    <location>
        <begin position="398"/>
        <end position="527"/>
    </location>
</feature>
<dbReference type="Pfam" id="PF02743">
    <property type="entry name" value="dCache_1"/>
    <property type="match status" value="1"/>
</dbReference>
<sequence length="527" mass="58990">MSTKRTRPPYFLQRLNLRLLILSLAMLSVIITLGNSFNATYQVQRDLLISNTLEANRAYSAKLAKDTDNFFAVAQSQLQYSAELIASRMDDETFLQTEATRLHKQNALFDSVFIVNVNANIVAASPSVLNLKGRQLSVPDAIAAFHAKKPVISNPFTSPAGNYLVSISHPIFTPDGHYQGYVAGTIYLQENGILGNLLGQHYYQDGTYVYVVDPSGTLLYHQDPSRIGEKVIISGFLEAVIKQQSGQAELTNSRGIDMLAGYAPIARTGWGVVAQRPKAVTLTKLEEQIQVFSVKTLPLTLITLVFIWISAFLIARPLKELANNARILDQKQAQERIQSIRSWYFESALLKSAILKGMSLLNEKISRLQTDSHTDPMTGLYNRRGMQKVLDYYQNSQQNFAVISLDIDHFKQINDHYGHDVGDQVIKSLAALMRNSSRKDDALCRCGGEEFLIFLPDTELDIAERIAERLRQKVAQYKMTNLFYITISLGVVQCQIDTISPKDALKMADNALYQAKRNGRNQVVKAA</sequence>
<dbReference type="CDD" id="cd18773">
    <property type="entry name" value="PDC1_HK_sensor"/>
    <property type="match status" value="1"/>
</dbReference>
<dbReference type="InterPro" id="IPR000160">
    <property type="entry name" value="GGDEF_dom"/>
</dbReference>
<evidence type="ECO:0000256" key="1">
    <source>
        <dbReference type="ARBA" id="ARBA00004533"/>
    </source>
</evidence>
<evidence type="ECO:0000313" key="10">
    <source>
        <dbReference type="EMBL" id="UTV26464.1"/>
    </source>
</evidence>
<evidence type="ECO:0000256" key="3">
    <source>
        <dbReference type="ARBA" id="ARBA00012528"/>
    </source>
</evidence>
<keyword evidence="7 8" id="KW-0472">Membrane</keyword>
<organism evidence="10 11">
    <name type="scientific">Photobacterium atrarenae</name>
    <dbReference type="NCBI Taxonomy" id="865757"/>
    <lineage>
        <taxon>Bacteria</taxon>
        <taxon>Pseudomonadati</taxon>
        <taxon>Pseudomonadota</taxon>
        <taxon>Gammaproteobacteria</taxon>
        <taxon>Vibrionales</taxon>
        <taxon>Vibrionaceae</taxon>
        <taxon>Photobacterium</taxon>
    </lineage>
</organism>
<dbReference type="EC" id="2.7.7.65" evidence="3"/>
<evidence type="ECO:0000256" key="5">
    <source>
        <dbReference type="ARBA" id="ARBA00022692"/>
    </source>
</evidence>
<dbReference type="SMART" id="SM00267">
    <property type="entry name" value="GGDEF"/>
    <property type="match status" value="1"/>
</dbReference>
<evidence type="ECO:0000256" key="2">
    <source>
        <dbReference type="ARBA" id="ARBA00004651"/>
    </source>
</evidence>
<dbReference type="SUPFAM" id="SSF55073">
    <property type="entry name" value="Nucleotide cyclase"/>
    <property type="match status" value="1"/>
</dbReference>
<dbReference type="InterPro" id="IPR033479">
    <property type="entry name" value="dCache_1"/>
</dbReference>
<feature type="transmembrane region" description="Helical" evidence="8">
    <location>
        <begin position="297"/>
        <end position="315"/>
    </location>
</feature>
<gene>
    <name evidence="10" type="ORF">NNL38_08720</name>
</gene>
<dbReference type="InterPro" id="IPR043128">
    <property type="entry name" value="Rev_trsase/Diguanyl_cyclase"/>
</dbReference>
<dbReference type="PROSITE" id="PS50887">
    <property type="entry name" value="GGDEF"/>
    <property type="match status" value="1"/>
</dbReference>
<reference evidence="10" key="1">
    <citation type="submission" date="2022-07" db="EMBL/GenBank/DDBJ databases">
        <title>Genome sequencing of Photobacterium atrarenae GJH2-4.</title>
        <authorList>
            <person name="Park S.-J."/>
        </authorList>
    </citation>
    <scope>NUCLEOTIDE SEQUENCE</scope>
    <source>
        <strain evidence="10">GJH2-4</strain>
    </source>
</reference>
<dbReference type="Gene3D" id="3.30.450.20">
    <property type="entry name" value="PAS domain"/>
    <property type="match status" value="1"/>
</dbReference>
<evidence type="ECO:0000256" key="8">
    <source>
        <dbReference type="SAM" id="Phobius"/>
    </source>
</evidence>
<evidence type="ECO:0000313" key="11">
    <source>
        <dbReference type="Proteomes" id="UP001057998"/>
    </source>
</evidence>
<dbReference type="InterPro" id="IPR029151">
    <property type="entry name" value="Sensor-like_sf"/>
</dbReference>
<dbReference type="CDD" id="cd01949">
    <property type="entry name" value="GGDEF"/>
    <property type="match status" value="1"/>
</dbReference>
<dbReference type="CDD" id="cd18774">
    <property type="entry name" value="PDC2_HK_sensor"/>
    <property type="match status" value="1"/>
</dbReference>
<evidence type="ECO:0000256" key="6">
    <source>
        <dbReference type="ARBA" id="ARBA00022989"/>
    </source>
</evidence>
<evidence type="ECO:0000256" key="4">
    <source>
        <dbReference type="ARBA" id="ARBA00022475"/>
    </source>
</evidence>
<accession>A0ABY5GB99</accession>
<dbReference type="Gene3D" id="3.30.70.270">
    <property type="match status" value="1"/>
</dbReference>
<dbReference type="PANTHER" id="PTHR45138">
    <property type="entry name" value="REGULATORY COMPONENTS OF SENSORY TRANSDUCTION SYSTEM"/>
    <property type="match status" value="1"/>
</dbReference>
<dbReference type="Proteomes" id="UP001057998">
    <property type="component" value="Chromosome 1"/>
</dbReference>